<accession>A0ACB9EGJ8</accession>
<evidence type="ECO:0000313" key="2">
    <source>
        <dbReference type="Proteomes" id="UP001055879"/>
    </source>
</evidence>
<protein>
    <submittedName>
        <fullName evidence="1">Uncharacterized protein</fullName>
    </submittedName>
</protein>
<reference evidence="1 2" key="2">
    <citation type="journal article" date="2022" name="Mol. Ecol. Resour.">
        <title>The genomes of chicory, endive, great burdock and yacon provide insights into Asteraceae paleo-polyploidization history and plant inulin production.</title>
        <authorList>
            <person name="Fan W."/>
            <person name="Wang S."/>
            <person name="Wang H."/>
            <person name="Wang A."/>
            <person name="Jiang F."/>
            <person name="Liu H."/>
            <person name="Zhao H."/>
            <person name="Xu D."/>
            <person name="Zhang Y."/>
        </authorList>
    </citation>
    <scope>NUCLEOTIDE SEQUENCE [LARGE SCALE GENOMIC DNA]</scope>
    <source>
        <strain evidence="2">cv. Niubang</strain>
    </source>
</reference>
<reference evidence="2" key="1">
    <citation type="journal article" date="2022" name="Mol. Ecol. Resour.">
        <title>The genomes of chicory, endive, great burdock and yacon provide insights into Asteraceae palaeo-polyploidization history and plant inulin production.</title>
        <authorList>
            <person name="Fan W."/>
            <person name="Wang S."/>
            <person name="Wang H."/>
            <person name="Wang A."/>
            <person name="Jiang F."/>
            <person name="Liu H."/>
            <person name="Zhao H."/>
            <person name="Xu D."/>
            <person name="Zhang Y."/>
        </authorList>
    </citation>
    <scope>NUCLEOTIDE SEQUENCE [LARGE SCALE GENOMIC DNA]</scope>
    <source>
        <strain evidence="2">cv. Niubang</strain>
    </source>
</reference>
<evidence type="ECO:0000313" key="1">
    <source>
        <dbReference type="EMBL" id="KAI3758109.1"/>
    </source>
</evidence>
<keyword evidence="2" id="KW-1185">Reference proteome</keyword>
<gene>
    <name evidence="1" type="ORF">L6452_05657</name>
</gene>
<dbReference type="Proteomes" id="UP001055879">
    <property type="component" value="Linkage Group LG02"/>
</dbReference>
<comment type="caution">
    <text evidence="1">The sequence shown here is derived from an EMBL/GenBank/DDBJ whole genome shotgun (WGS) entry which is preliminary data.</text>
</comment>
<organism evidence="1 2">
    <name type="scientific">Arctium lappa</name>
    <name type="common">Greater burdock</name>
    <name type="synonym">Lappa major</name>
    <dbReference type="NCBI Taxonomy" id="4217"/>
    <lineage>
        <taxon>Eukaryota</taxon>
        <taxon>Viridiplantae</taxon>
        <taxon>Streptophyta</taxon>
        <taxon>Embryophyta</taxon>
        <taxon>Tracheophyta</taxon>
        <taxon>Spermatophyta</taxon>
        <taxon>Magnoliopsida</taxon>
        <taxon>eudicotyledons</taxon>
        <taxon>Gunneridae</taxon>
        <taxon>Pentapetalae</taxon>
        <taxon>asterids</taxon>
        <taxon>campanulids</taxon>
        <taxon>Asterales</taxon>
        <taxon>Asteraceae</taxon>
        <taxon>Carduoideae</taxon>
        <taxon>Cardueae</taxon>
        <taxon>Arctiinae</taxon>
        <taxon>Arctium</taxon>
    </lineage>
</organism>
<dbReference type="EMBL" id="CM042048">
    <property type="protein sequence ID" value="KAI3758109.1"/>
    <property type="molecule type" value="Genomic_DNA"/>
</dbReference>
<name>A0ACB9EGJ8_ARCLA</name>
<proteinExistence type="predicted"/>
<sequence>MVTILLLLFKTPLRNLLIIGIDRMKREGIRSDAVKMLQPSFGQPGECFPLKGNNGFVEINLRTAIVPEAITLEHVSKACF</sequence>